<evidence type="ECO:0008006" key="10">
    <source>
        <dbReference type="Google" id="ProtNLM"/>
    </source>
</evidence>
<feature type="compositionally biased region" description="Low complexity" evidence="6">
    <location>
        <begin position="601"/>
        <end position="622"/>
    </location>
</feature>
<dbReference type="PROSITE" id="PS50294">
    <property type="entry name" value="WD_REPEATS_REGION"/>
    <property type="match status" value="6"/>
</dbReference>
<dbReference type="SMART" id="SM00320">
    <property type="entry name" value="WD40"/>
    <property type="match status" value="7"/>
</dbReference>
<dbReference type="AlphaFoldDB" id="A0A922AFX4"/>
<dbReference type="FunFam" id="2.130.10.10:FF:000237">
    <property type="entry name" value="Flowering time control protein FY"/>
    <property type="match status" value="1"/>
</dbReference>
<feature type="repeat" description="WD" evidence="5">
    <location>
        <begin position="312"/>
        <end position="353"/>
    </location>
</feature>
<feature type="region of interest" description="Disordered" evidence="6">
    <location>
        <begin position="1"/>
        <end position="70"/>
    </location>
</feature>
<keyword evidence="7" id="KW-1133">Transmembrane helix</keyword>
<feature type="region of interest" description="Disordered" evidence="6">
    <location>
        <begin position="505"/>
        <end position="623"/>
    </location>
</feature>
<feature type="compositionally biased region" description="Low complexity" evidence="6">
    <location>
        <begin position="9"/>
        <end position="23"/>
    </location>
</feature>
<reference evidence="8" key="1">
    <citation type="submission" date="2021-01" db="EMBL/GenBank/DDBJ databases">
        <authorList>
            <person name="Lovell J.T."/>
            <person name="Bentley N."/>
            <person name="Bhattarai G."/>
            <person name="Jenkins J.W."/>
            <person name="Sreedasyam A."/>
            <person name="Alarcon Y."/>
            <person name="Bock C."/>
            <person name="Boston L."/>
            <person name="Carlson J."/>
            <person name="Cervantes K."/>
            <person name="Clermont K."/>
            <person name="Krom N."/>
            <person name="Kubenka K."/>
            <person name="Mamidi S."/>
            <person name="Mattison C."/>
            <person name="Monteros M."/>
            <person name="Pisani C."/>
            <person name="Plott C."/>
            <person name="Rajasekar S."/>
            <person name="Rhein H.S."/>
            <person name="Rohla C."/>
            <person name="Song M."/>
            <person name="Hilaire R.S."/>
            <person name="Shu S."/>
            <person name="Wells L."/>
            <person name="Wang X."/>
            <person name="Webber J."/>
            <person name="Heerema R.J."/>
            <person name="Klein P."/>
            <person name="Conner P."/>
            <person name="Grauke L."/>
            <person name="Grimwood J."/>
            <person name="Schmutz J."/>
            <person name="Randall J.J."/>
        </authorList>
    </citation>
    <scope>NUCLEOTIDE SEQUENCE</scope>
    <source>
        <tissue evidence="8">Leaf</tissue>
    </source>
</reference>
<feature type="compositionally biased region" description="Low complexity" evidence="6">
    <location>
        <begin position="530"/>
        <end position="550"/>
    </location>
</feature>
<feature type="repeat" description="WD" evidence="5">
    <location>
        <begin position="398"/>
        <end position="429"/>
    </location>
</feature>
<dbReference type="InterPro" id="IPR019775">
    <property type="entry name" value="WD40_repeat_CS"/>
</dbReference>
<proteinExistence type="predicted"/>
<evidence type="ECO:0000313" key="9">
    <source>
        <dbReference type="Proteomes" id="UP000811246"/>
    </source>
</evidence>
<evidence type="ECO:0000256" key="4">
    <source>
        <dbReference type="ARBA" id="ARBA00023242"/>
    </source>
</evidence>
<name>A0A922AFX4_CARIL</name>
<dbReference type="EMBL" id="CM031837">
    <property type="protein sequence ID" value="KAG6679880.1"/>
    <property type="molecule type" value="Genomic_DNA"/>
</dbReference>
<keyword evidence="7" id="KW-0812">Transmembrane</keyword>
<dbReference type="Proteomes" id="UP000811246">
    <property type="component" value="Chromosome 13"/>
</dbReference>
<gene>
    <name evidence="8" type="ORF">I3842_13G012600</name>
</gene>
<evidence type="ECO:0000256" key="2">
    <source>
        <dbReference type="ARBA" id="ARBA00022574"/>
    </source>
</evidence>
<feature type="repeat" description="WD" evidence="5">
    <location>
        <begin position="354"/>
        <end position="386"/>
    </location>
</feature>
<keyword evidence="3" id="KW-0677">Repeat</keyword>
<dbReference type="GO" id="GO:0031124">
    <property type="term" value="P:mRNA 3'-end processing"/>
    <property type="evidence" value="ECO:0007669"/>
    <property type="project" value="InterPro"/>
</dbReference>
<protein>
    <recommendedName>
        <fullName evidence="10">Flowering time control protein FY</fullName>
    </recommendedName>
</protein>
<evidence type="ECO:0000313" key="8">
    <source>
        <dbReference type="EMBL" id="KAG6679880.1"/>
    </source>
</evidence>
<dbReference type="PROSITE" id="PS50082">
    <property type="entry name" value="WD_REPEATS_2"/>
    <property type="match status" value="7"/>
</dbReference>
<dbReference type="PROSITE" id="PS00678">
    <property type="entry name" value="WD_REPEATS_1"/>
    <property type="match status" value="1"/>
</dbReference>
<feature type="transmembrane region" description="Helical" evidence="7">
    <location>
        <begin position="812"/>
        <end position="830"/>
    </location>
</feature>
<feature type="repeat" description="WD" evidence="5">
    <location>
        <begin position="186"/>
        <end position="218"/>
    </location>
</feature>
<organism evidence="8 9">
    <name type="scientific">Carya illinoinensis</name>
    <name type="common">Pecan</name>
    <dbReference type="NCBI Taxonomy" id="32201"/>
    <lineage>
        <taxon>Eukaryota</taxon>
        <taxon>Viridiplantae</taxon>
        <taxon>Streptophyta</taxon>
        <taxon>Embryophyta</taxon>
        <taxon>Tracheophyta</taxon>
        <taxon>Spermatophyta</taxon>
        <taxon>Magnoliopsida</taxon>
        <taxon>eudicotyledons</taxon>
        <taxon>Gunneridae</taxon>
        <taxon>Pentapetalae</taxon>
        <taxon>rosids</taxon>
        <taxon>fabids</taxon>
        <taxon>Fagales</taxon>
        <taxon>Juglandaceae</taxon>
        <taxon>Carya</taxon>
    </lineage>
</organism>
<feature type="compositionally biased region" description="Low complexity" evidence="6">
    <location>
        <begin position="558"/>
        <end position="587"/>
    </location>
</feature>
<dbReference type="CDD" id="cd00200">
    <property type="entry name" value="WD40"/>
    <property type="match status" value="1"/>
</dbReference>
<keyword evidence="7" id="KW-0472">Membrane</keyword>
<sequence>MMYGGDPHQQQQQQQQYNQQQHQGGDFHRGPPPPPLHMMRQPSASSSTLTPDYHHPSAPNPPPPYDAHGDSFAAKRMRKLTQRRAVDYTSTVVRYMQIRMWQRDSRDRTSLQPTPAAAIDMLPTIAYSDNPSTSFTGKFVHTSLNKNRCSINRVLWTPTGRRLITGSQSGEFTLWNGQSFNFEMILQAHDQAIRSMVWSHNDNWMVSGDDGGSIKYWQNNMNNVKANKSAHKESVRDLSFCRTDLKFCSCSDDTTVKVWDFARCQEERSLSGHGWDVKSVDWHPTKSLLVSGGKDNLVKLWDAKTGRELCSFHGHKNMVLCVKWNQNGNWVLTASKDQIIKLYDIRAMKELESFRGHRKDVTTLAWHPFHEEYFVSGSFDGSIFHWLVGHETPQVEISNAHDNSVWDLAWHPIGYLLCSGSNDHTTKFWCRNRPGDTARDKFSMGQTQGYGEQNPVFGGRMAGNFPVPEGPTTPGPFPPGLTRNEGTIPGVGIAMPLSIPALDAAQGDQKQPLPVSMSLGPPPLPPGPHPSLLAGNQQQAYQQNMQQIPQQHHHHQHQSLPQQMSPLPMPNMAQLQPPSHLPLLSHPHLSRPPPQMPPLGMPSSIPSSMPGSMSMPSSGPASHQLPMPGPGGMQGTMNQIPPLPQGHFMGMSPMHSKSLPASGAPPPAGNFQNGLPNMQAPSNASGPQMYPQGGMFNRPQAGQMPMMPGLGINLVCLHIHHKVHRHMDKHLSRPFLCQTMALQGLPSMPEGKEICLRQIILMFNPTFQPFFNKYLSALFFSSSSSSSFCVVVHWIGWLLLRQRFAMSCQFDRILIWLSSSLVLLNSWLSHTVGNEFRNPKIPLVANSGFRNLH</sequence>
<dbReference type="InterPro" id="IPR001680">
    <property type="entry name" value="WD40_rpt"/>
</dbReference>
<comment type="caution">
    <text evidence="8">The sequence shown here is derived from an EMBL/GenBank/DDBJ whole genome shotgun (WGS) entry which is preliminary data.</text>
</comment>
<comment type="subcellular location">
    <subcellularLocation>
        <location evidence="1">Nucleus</location>
    </subcellularLocation>
</comment>
<dbReference type="InterPro" id="IPR045245">
    <property type="entry name" value="Pfs2-like"/>
</dbReference>
<evidence type="ECO:0000256" key="6">
    <source>
        <dbReference type="SAM" id="MobiDB-lite"/>
    </source>
</evidence>
<evidence type="ECO:0000256" key="3">
    <source>
        <dbReference type="ARBA" id="ARBA00022737"/>
    </source>
</evidence>
<feature type="compositionally biased region" description="Pro residues" evidence="6">
    <location>
        <begin position="590"/>
        <end position="600"/>
    </location>
</feature>
<feature type="repeat" description="WD" evidence="5">
    <location>
        <begin position="144"/>
        <end position="176"/>
    </location>
</feature>
<keyword evidence="4" id="KW-0539">Nucleus</keyword>
<feature type="compositionally biased region" description="Pro residues" evidence="6">
    <location>
        <begin position="520"/>
        <end position="529"/>
    </location>
</feature>
<feature type="transmembrane region" description="Helical" evidence="7">
    <location>
        <begin position="774"/>
        <end position="800"/>
    </location>
</feature>
<dbReference type="PANTHER" id="PTHR22836">
    <property type="entry name" value="WD40 REPEAT PROTEIN"/>
    <property type="match status" value="1"/>
</dbReference>
<evidence type="ECO:0000256" key="1">
    <source>
        <dbReference type="ARBA" id="ARBA00004123"/>
    </source>
</evidence>
<feature type="repeat" description="WD" evidence="5">
    <location>
        <begin position="228"/>
        <end position="269"/>
    </location>
</feature>
<evidence type="ECO:0000256" key="5">
    <source>
        <dbReference type="PROSITE-ProRule" id="PRU00221"/>
    </source>
</evidence>
<feature type="repeat" description="WD" evidence="5">
    <location>
        <begin position="270"/>
        <end position="311"/>
    </location>
</feature>
<dbReference type="GO" id="GO:0005847">
    <property type="term" value="C:mRNA cleavage and polyadenylation specificity factor complex"/>
    <property type="evidence" value="ECO:0007669"/>
    <property type="project" value="TreeGrafter"/>
</dbReference>
<keyword evidence="2 5" id="KW-0853">WD repeat</keyword>
<evidence type="ECO:0000256" key="7">
    <source>
        <dbReference type="SAM" id="Phobius"/>
    </source>
</evidence>
<dbReference type="Pfam" id="PF00400">
    <property type="entry name" value="WD40"/>
    <property type="match status" value="7"/>
</dbReference>
<accession>A0A922AFX4</accession>
<dbReference type="PANTHER" id="PTHR22836:SF0">
    <property type="entry name" value="PRE-MRNA 3' END PROCESSING PROTEIN WDR33"/>
    <property type="match status" value="1"/>
</dbReference>
<dbReference type="FunFam" id="2.130.10.10:FF:000409">
    <property type="entry name" value="Flowering time control protein FY"/>
    <property type="match status" value="1"/>
</dbReference>